<dbReference type="STRING" id="4795.A0A225UJW2"/>
<name>A0A225UJW2_9STRA</name>
<evidence type="ECO:0000313" key="3">
    <source>
        <dbReference type="Proteomes" id="UP000198211"/>
    </source>
</evidence>
<sequence>MSTNDLLAVIHELIETNRTLAARLTIVEAAQMKSNKRQAYTEAKEADSPLEHEPKSKRRKRQATNLSATWYEWFTSVPRVWIATDRQKKSESRHIVAFMKLFLTEDFVLDDKAATRTKSFTPVSVQKTPCLPF</sequence>
<keyword evidence="3" id="KW-1185">Reference proteome</keyword>
<proteinExistence type="predicted"/>
<evidence type="ECO:0000313" key="2">
    <source>
        <dbReference type="EMBL" id="OWY93211.1"/>
    </source>
</evidence>
<gene>
    <name evidence="2" type="ORF">PHMEG_00037475</name>
</gene>
<dbReference type="EMBL" id="NBNE01016499">
    <property type="protein sequence ID" value="OWY93211.1"/>
    <property type="molecule type" value="Genomic_DNA"/>
</dbReference>
<protein>
    <submittedName>
        <fullName evidence="2">Uncharacterized protein</fullName>
    </submittedName>
</protein>
<feature type="region of interest" description="Disordered" evidence="1">
    <location>
        <begin position="34"/>
        <end position="63"/>
    </location>
</feature>
<organism evidence="2 3">
    <name type="scientific">Phytophthora megakarya</name>
    <dbReference type="NCBI Taxonomy" id="4795"/>
    <lineage>
        <taxon>Eukaryota</taxon>
        <taxon>Sar</taxon>
        <taxon>Stramenopiles</taxon>
        <taxon>Oomycota</taxon>
        <taxon>Peronosporomycetes</taxon>
        <taxon>Peronosporales</taxon>
        <taxon>Peronosporaceae</taxon>
        <taxon>Phytophthora</taxon>
    </lineage>
</organism>
<comment type="caution">
    <text evidence="2">The sequence shown here is derived from an EMBL/GenBank/DDBJ whole genome shotgun (WGS) entry which is preliminary data.</text>
</comment>
<reference evidence="3" key="1">
    <citation type="submission" date="2017-03" db="EMBL/GenBank/DDBJ databases">
        <title>Phytopthora megakarya and P. palmivora, two closely related causual agents of cacao black pod achieved similar genome size and gene model numbers by different mechanisms.</title>
        <authorList>
            <person name="Ali S."/>
            <person name="Shao J."/>
            <person name="Larry D.J."/>
            <person name="Kronmiller B."/>
            <person name="Shen D."/>
            <person name="Strem M.D."/>
            <person name="Melnick R.L."/>
            <person name="Guiltinan M.J."/>
            <person name="Tyler B.M."/>
            <person name="Meinhardt L.W."/>
            <person name="Bailey B.A."/>
        </authorList>
    </citation>
    <scope>NUCLEOTIDE SEQUENCE [LARGE SCALE GENOMIC DNA]</scope>
    <source>
        <strain evidence="3">zdho120</strain>
    </source>
</reference>
<accession>A0A225UJW2</accession>
<dbReference type="Proteomes" id="UP000198211">
    <property type="component" value="Unassembled WGS sequence"/>
</dbReference>
<dbReference type="OrthoDB" id="125506at2759"/>
<dbReference type="AlphaFoldDB" id="A0A225UJW2"/>
<feature type="compositionally biased region" description="Basic and acidic residues" evidence="1">
    <location>
        <begin position="42"/>
        <end position="54"/>
    </location>
</feature>
<evidence type="ECO:0000256" key="1">
    <source>
        <dbReference type="SAM" id="MobiDB-lite"/>
    </source>
</evidence>